<dbReference type="InterPro" id="IPR041468">
    <property type="entry name" value="HTH_ParB/Spo0J"/>
</dbReference>
<dbReference type="HOGENOM" id="CLU_476234_0_0_7"/>
<feature type="compositionally biased region" description="Acidic residues" evidence="2">
    <location>
        <begin position="393"/>
        <end position="403"/>
    </location>
</feature>
<dbReference type="SUPFAM" id="SSF110849">
    <property type="entry name" value="ParB/Sulfiredoxin"/>
    <property type="match status" value="1"/>
</dbReference>
<dbReference type="Gene3D" id="3.90.1530.30">
    <property type="match status" value="1"/>
</dbReference>
<feature type="domain" description="ParB-like N-terminal" evidence="3">
    <location>
        <begin position="27"/>
        <end position="112"/>
    </location>
</feature>
<dbReference type="EMBL" id="CP000251">
    <property type="protein sequence ID" value="ABC83036.1"/>
    <property type="molecule type" value="Genomic_DNA"/>
</dbReference>
<accession>Q2IEN2</accession>
<dbReference type="eggNOG" id="COG1475">
    <property type="taxonomic scope" value="Bacteria"/>
</dbReference>
<dbReference type="STRING" id="290397.Adeh_3268"/>
<dbReference type="Pfam" id="PF17762">
    <property type="entry name" value="HTH_ParB"/>
    <property type="match status" value="1"/>
</dbReference>
<dbReference type="PANTHER" id="PTHR33375">
    <property type="entry name" value="CHROMOSOME-PARTITIONING PROTEIN PARB-RELATED"/>
    <property type="match status" value="1"/>
</dbReference>
<comment type="similarity">
    <text evidence="1">Belongs to the ParB family.</text>
</comment>
<dbReference type="PANTHER" id="PTHR33375:SF7">
    <property type="entry name" value="CHROMOSOME 2-PARTITIONING PROTEIN PARB-RELATED"/>
    <property type="match status" value="1"/>
</dbReference>
<feature type="region of interest" description="Disordered" evidence="2">
    <location>
        <begin position="1"/>
        <end position="21"/>
    </location>
</feature>
<evidence type="ECO:0000256" key="2">
    <source>
        <dbReference type="SAM" id="MobiDB-lite"/>
    </source>
</evidence>
<evidence type="ECO:0000256" key="1">
    <source>
        <dbReference type="ARBA" id="ARBA00006295"/>
    </source>
</evidence>
<sequence length="565" mass="61060">MKASATAKKTKPAVKPRPAGLEPVPVRLVPIDDIDPSPRNRTARNIDELVASVREHGIQQPIKVRPKGSRFEIVYGERRYRAAKLAGLKEVPATVEDLTDEEAHELRIVENACREDPHPVEEAEAYEALLAMKDGRGRPLHTADTLAKLVGRSPQYVYSRLKLTALGPAMRDAFWKGELTTTTAFLVARAVPPALQDEALSELRKELEDLEEGEPFPADDLAYLVEQRYLTRLDRAQFSTDDAKLVPEAGACTKCPKRTGNQPRLFSDDTAADTCTDLVCFRKKVAAHHERLASEVRAKGGTVLTEQQSNAVFHGGRQLPWNSNYVELDAVCFDDSERRTLRRLLGDLCPTPTLATDAGGTPRALVGKAEALAALAAAGVEFVGRRDSGVSTQDDDPDAEDGEAPAPRAPPADPAAARAAAELRRATIANILSAVVAAAQARPPDDSTFARLVFDAMVHGGYHDAVADAVKRRGLEREKGFSPEAALTAHARELDGGALRALVLELAVGRGAYFAWSSRYSDRLTAAAAAYAVDIGAVEKATADELAQRRAERGARKSKKTPPGN</sequence>
<feature type="region of interest" description="Disordered" evidence="2">
    <location>
        <begin position="386"/>
        <end position="419"/>
    </location>
</feature>
<dbReference type="GO" id="GO:0007059">
    <property type="term" value="P:chromosome segregation"/>
    <property type="evidence" value="ECO:0007669"/>
    <property type="project" value="TreeGrafter"/>
</dbReference>
<dbReference type="InterPro" id="IPR036086">
    <property type="entry name" value="ParB/Sulfiredoxin_sf"/>
</dbReference>
<dbReference type="AlphaFoldDB" id="Q2IEN2"/>
<proteinExistence type="inferred from homology"/>
<reference evidence="4 5" key="1">
    <citation type="submission" date="2006-01" db="EMBL/GenBank/DDBJ databases">
        <title>Complete sequence of Anaeromyxobacter dehalogenans 2CP-C.</title>
        <authorList>
            <consortium name="US DOE Joint Genome Institute"/>
            <person name="Copeland A."/>
            <person name="Lucas S."/>
            <person name="Lapidus A."/>
            <person name="Barry K."/>
            <person name="Detter J.C."/>
            <person name="Glavina T."/>
            <person name="Hammon N."/>
            <person name="Israni S."/>
            <person name="Pitluck S."/>
            <person name="Brettin T."/>
            <person name="Bruce D."/>
            <person name="Han C."/>
            <person name="Tapia R."/>
            <person name="Gilna P."/>
            <person name="Kiss H."/>
            <person name="Schmutz J."/>
            <person name="Larimer F."/>
            <person name="Land M."/>
            <person name="Kyrpides N."/>
            <person name="Anderson I."/>
            <person name="Sanford R.A."/>
            <person name="Ritalahti K.M."/>
            <person name="Thomas H.S."/>
            <person name="Kirby J.R."/>
            <person name="Zhulin I.B."/>
            <person name="Loeffler F.E."/>
            <person name="Richardson P."/>
        </authorList>
    </citation>
    <scope>NUCLEOTIDE SEQUENCE [LARGE SCALE GENOMIC DNA]</scope>
    <source>
        <strain evidence="4 5">2CP-C</strain>
    </source>
</reference>
<dbReference type="NCBIfam" id="TIGR00180">
    <property type="entry name" value="parB_part"/>
    <property type="match status" value="1"/>
</dbReference>
<dbReference type="OrthoDB" id="9802051at2"/>
<dbReference type="KEGG" id="ade:Adeh_3268"/>
<evidence type="ECO:0000259" key="3">
    <source>
        <dbReference type="SMART" id="SM00470"/>
    </source>
</evidence>
<protein>
    <submittedName>
        <fullName evidence="4">ParB family protein</fullName>
    </submittedName>
</protein>
<dbReference type="Pfam" id="PF02195">
    <property type="entry name" value="ParB_N"/>
    <property type="match status" value="1"/>
</dbReference>
<dbReference type="Gene3D" id="1.10.10.2830">
    <property type="match status" value="1"/>
</dbReference>
<dbReference type="InterPro" id="IPR004437">
    <property type="entry name" value="ParB/RepB/Spo0J"/>
</dbReference>
<name>Q2IEN2_ANADE</name>
<dbReference type="GO" id="GO:0005694">
    <property type="term" value="C:chromosome"/>
    <property type="evidence" value="ECO:0007669"/>
    <property type="project" value="TreeGrafter"/>
</dbReference>
<gene>
    <name evidence="4" type="ordered locus">Adeh_3268</name>
</gene>
<evidence type="ECO:0000313" key="4">
    <source>
        <dbReference type="EMBL" id="ABC83036.1"/>
    </source>
</evidence>
<dbReference type="InterPro" id="IPR003115">
    <property type="entry name" value="ParB_N"/>
</dbReference>
<dbReference type="GO" id="GO:0003677">
    <property type="term" value="F:DNA binding"/>
    <property type="evidence" value="ECO:0007669"/>
    <property type="project" value="InterPro"/>
</dbReference>
<dbReference type="Proteomes" id="UP000001935">
    <property type="component" value="Chromosome"/>
</dbReference>
<evidence type="ECO:0000313" key="5">
    <source>
        <dbReference type="Proteomes" id="UP000001935"/>
    </source>
</evidence>
<dbReference type="RefSeq" id="WP_011422318.1">
    <property type="nucleotide sequence ID" value="NC_007760.1"/>
</dbReference>
<dbReference type="SUPFAM" id="SSF109709">
    <property type="entry name" value="KorB DNA-binding domain-like"/>
    <property type="match status" value="1"/>
</dbReference>
<organism evidence="4 5">
    <name type="scientific">Anaeromyxobacter dehalogenans (strain 2CP-C)</name>
    <dbReference type="NCBI Taxonomy" id="290397"/>
    <lineage>
        <taxon>Bacteria</taxon>
        <taxon>Pseudomonadati</taxon>
        <taxon>Myxococcota</taxon>
        <taxon>Myxococcia</taxon>
        <taxon>Myxococcales</taxon>
        <taxon>Cystobacterineae</taxon>
        <taxon>Anaeromyxobacteraceae</taxon>
        <taxon>Anaeromyxobacter</taxon>
    </lineage>
</organism>
<dbReference type="SMART" id="SM00470">
    <property type="entry name" value="ParB"/>
    <property type="match status" value="1"/>
</dbReference>
<dbReference type="InterPro" id="IPR050336">
    <property type="entry name" value="Chromosome_partition/occlusion"/>
</dbReference>